<dbReference type="Pfam" id="PF02547">
    <property type="entry name" value="Queuosine_synth"/>
    <property type="match status" value="1"/>
</dbReference>
<keyword evidence="6 13" id="KW-0949">S-adenosyl-L-methionine</keyword>
<evidence type="ECO:0000256" key="12">
    <source>
        <dbReference type="ARBA" id="ARBA00076160"/>
    </source>
</evidence>
<evidence type="ECO:0000256" key="5">
    <source>
        <dbReference type="ARBA" id="ARBA00022679"/>
    </source>
</evidence>
<dbReference type="GO" id="GO:0005737">
    <property type="term" value="C:cytoplasm"/>
    <property type="evidence" value="ECO:0007669"/>
    <property type="project" value="UniProtKB-SubCell"/>
</dbReference>
<dbReference type="InterPro" id="IPR042119">
    <property type="entry name" value="QueA_dom2"/>
</dbReference>
<proteinExistence type="inferred from homology"/>
<organism evidence="14 15">
    <name type="scientific">Rickettsia prowazekii (strain Rp22)</name>
    <dbReference type="NCBI Taxonomy" id="449216"/>
    <lineage>
        <taxon>Bacteria</taxon>
        <taxon>Pseudomonadati</taxon>
        <taxon>Pseudomonadota</taxon>
        <taxon>Alphaproteobacteria</taxon>
        <taxon>Rickettsiales</taxon>
        <taxon>Rickettsiaceae</taxon>
        <taxon>Rickettsieae</taxon>
        <taxon>Rickettsia</taxon>
        <taxon>typhus group</taxon>
    </lineage>
</organism>
<evidence type="ECO:0000256" key="6">
    <source>
        <dbReference type="ARBA" id="ARBA00022691"/>
    </source>
</evidence>
<dbReference type="InterPro" id="IPR003699">
    <property type="entry name" value="QueA"/>
</dbReference>
<evidence type="ECO:0000256" key="2">
    <source>
        <dbReference type="ARBA" id="ARBA00004691"/>
    </source>
</evidence>
<evidence type="ECO:0000256" key="7">
    <source>
        <dbReference type="ARBA" id="ARBA00022785"/>
    </source>
</evidence>
<dbReference type="PANTHER" id="PTHR30307:SF0">
    <property type="entry name" value="S-ADENOSYLMETHIONINE:TRNA RIBOSYLTRANSFERASE-ISOMERASE"/>
    <property type="match status" value="1"/>
</dbReference>
<evidence type="ECO:0000256" key="9">
    <source>
        <dbReference type="ARBA" id="ARBA00061210"/>
    </source>
</evidence>
<sequence length="383" mass="43321">MKLSDFDFNLPSALIAQYPSSERDNSDLLIAGTKHIKTKFYNIIDYLKKGDLLVFNNSKVIKAKLHLGKNITINLNKKLSDNCWIAFAKPARKLNIGDEFYFDTHKIIITEKLAIGEIKVKFMLDNISIIKFLDKYGEIPLPFYIKRPSPVCYSNMALCCKPENTLKIKSIPHNMSKIVTNNSNTVNLRSNDGIIDSTNDNDRYQTIYSQIEGSVAAPTAGLHFTKNILDKLKTKGVHTAFVTLHVGAGTFLPVKTENIHEHKMHTEYCSITTETAEIINKTKQEGRSIIAVGTTTLRTIESACNNGIVRAGNFETDIFITPGFNFQVVDMLLTNFHFPKSTLFILICAFAGFKEMHALYKYAIKEKMRFFSYGDATLLYRKV</sequence>
<dbReference type="PATRIC" id="fig|449216.3.peg.217"/>
<dbReference type="Gene3D" id="2.40.10.240">
    <property type="entry name" value="QueA-like"/>
    <property type="match status" value="1"/>
</dbReference>
<comment type="pathway">
    <text evidence="2 13">tRNA modification; tRNA-queuosine biosynthesis.</text>
</comment>
<evidence type="ECO:0000313" key="14">
    <source>
        <dbReference type="EMBL" id="ADE29723.1"/>
    </source>
</evidence>
<gene>
    <name evidence="13 14" type="primary">queA</name>
    <name evidence="14" type="ordered locus">rpr22_CDS208</name>
</gene>
<keyword evidence="4 13" id="KW-0963">Cytoplasm</keyword>
<dbReference type="HAMAP" id="MF_00113">
    <property type="entry name" value="QueA"/>
    <property type="match status" value="1"/>
</dbReference>
<dbReference type="SUPFAM" id="SSF111337">
    <property type="entry name" value="QueA-like"/>
    <property type="match status" value="1"/>
</dbReference>
<dbReference type="EC" id="2.4.99.17" evidence="10 13"/>
<reference evidence="14 15" key="1">
    <citation type="journal article" date="2010" name="Genome Res.">
        <title>Genomic, proteomic, and transcriptomic analysis of virulent and avirulent Rickettsia prowazekii reveals its adaptive mutation capabilities.</title>
        <authorList>
            <person name="Bechah Y."/>
            <person name="El Karkouri K."/>
            <person name="Mediannikov O."/>
            <person name="Leroy Q."/>
            <person name="Pelletier N."/>
            <person name="Robert C."/>
            <person name="Medigue C."/>
            <person name="Mege J.L."/>
            <person name="Raoult D."/>
        </authorList>
    </citation>
    <scope>NUCLEOTIDE SEQUENCE [LARGE SCALE GENOMIC DNA]</scope>
    <source>
        <strain evidence="14 15">Rp22</strain>
    </source>
</reference>
<dbReference type="InterPro" id="IPR036100">
    <property type="entry name" value="QueA_sf"/>
</dbReference>
<comment type="similarity">
    <text evidence="9 13">Belongs to the QueA family.</text>
</comment>
<accession>D5AWD4</accession>
<dbReference type="UniPathway" id="UPA00392"/>
<comment type="catalytic activity">
    <reaction evidence="8 13">
        <text>7-aminomethyl-7-carbaguanosine(34) in tRNA + S-adenosyl-L-methionine = epoxyqueuosine(34) in tRNA + adenine + L-methionine + 2 H(+)</text>
        <dbReference type="Rhea" id="RHEA:32155"/>
        <dbReference type="Rhea" id="RHEA-COMP:10342"/>
        <dbReference type="Rhea" id="RHEA-COMP:18582"/>
        <dbReference type="ChEBI" id="CHEBI:15378"/>
        <dbReference type="ChEBI" id="CHEBI:16708"/>
        <dbReference type="ChEBI" id="CHEBI:57844"/>
        <dbReference type="ChEBI" id="CHEBI:59789"/>
        <dbReference type="ChEBI" id="CHEBI:82833"/>
        <dbReference type="ChEBI" id="CHEBI:194443"/>
        <dbReference type="EC" id="2.4.99.17"/>
    </reaction>
</comment>
<name>D5AWD4_RICPP</name>
<dbReference type="PANTHER" id="PTHR30307">
    <property type="entry name" value="S-ADENOSYLMETHIONINE:TRNA RIBOSYLTRANSFERASE-ISOMERASE"/>
    <property type="match status" value="1"/>
</dbReference>
<evidence type="ECO:0000256" key="8">
    <source>
        <dbReference type="ARBA" id="ARBA00052751"/>
    </source>
</evidence>
<evidence type="ECO:0000256" key="10">
    <source>
        <dbReference type="ARBA" id="ARBA00066503"/>
    </source>
</evidence>
<dbReference type="SMR" id="D5AWD4"/>
<dbReference type="KEGG" id="rpq:rpr22_CDS208"/>
<dbReference type="FunFam" id="3.40.1780.10:FF:000001">
    <property type="entry name" value="S-adenosylmethionine:tRNA ribosyltransferase-isomerase"/>
    <property type="match status" value="1"/>
</dbReference>
<comment type="subcellular location">
    <subcellularLocation>
        <location evidence="1 13">Cytoplasm</location>
    </subcellularLocation>
</comment>
<evidence type="ECO:0000256" key="1">
    <source>
        <dbReference type="ARBA" id="ARBA00004496"/>
    </source>
</evidence>
<keyword evidence="14" id="KW-0413">Isomerase</keyword>
<dbReference type="RefSeq" id="WP_004595999.1">
    <property type="nucleotide sequence ID" value="NC_017560.1"/>
</dbReference>
<dbReference type="AlphaFoldDB" id="D5AWD4"/>
<evidence type="ECO:0000256" key="4">
    <source>
        <dbReference type="ARBA" id="ARBA00022490"/>
    </source>
</evidence>
<comment type="function">
    <text evidence="13">Transfers and isomerizes the ribose moiety from AdoMet to the 7-aminomethyl group of 7-deazaguanine (preQ1-tRNA) to give epoxyqueuosine (oQ-tRNA).</text>
</comment>
<dbReference type="HOGENOM" id="CLU_039110_1_0_5"/>
<dbReference type="InterPro" id="IPR042118">
    <property type="entry name" value="QueA_dom1"/>
</dbReference>
<dbReference type="GO" id="GO:0051075">
    <property type="term" value="F:S-adenosylmethionine:tRNA ribosyltransferase-isomerase activity"/>
    <property type="evidence" value="ECO:0007669"/>
    <property type="project" value="UniProtKB-EC"/>
</dbReference>
<comment type="subunit">
    <text evidence="3 13">Monomer.</text>
</comment>
<evidence type="ECO:0000256" key="13">
    <source>
        <dbReference type="HAMAP-Rule" id="MF_00113"/>
    </source>
</evidence>
<dbReference type="GeneID" id="57569341"/>
<evidence type="ECO:0000256" key="3">
    <source>
        <dbReference type="ARBA" id="ARBA00011245"/>
    </source>
</evidence>
<evidence type="ECO:0000313" key="15">
    <source>
        <dbReference type="Proteomes" id="UP000006931"/>
    </source>
</evidence>
<dbReference type="Proteomes" id="UP000006931">
    <property type="component" value="Chromosome"/>
</dbReference>
<dbReference type="NCBIfam" id="NF002398">
    <property type="entry name" value="PRK01424.1"/>
    <property type="match status" value="1"/>
</dbReference>
<evidence type="ECO:0000256" key="11">
    <source>
        <dbReference type="ARBA" id="ARBA00069325"/>
    </source>
</evidence>
<dbReference type="GO" id="GO:0008616">
    <property type="term" value="P:tRNA queuosine(34) biosynthetic process"/>
    <property type="evidence" value="ECO:0007669"/>
    <property type="project" value="UniProtKB-UniRule"/>
</dbReference>
<keyword evidence="7 13" id="KW-0671">Queuosine biosynthesis</keyword>
<keyword evidence="5 13" id="KW-0808">Transferase</keyword>
<protein>
    <recommendedName>
        <fullName evidence="11 13">S-adenosylmethionine:tRNA ribosyltransferase-isomerase</fullName>
        <ecNumber evidence="10 13">2.4.99.17</ecNumber>
    </recommendedName>
    <alternativeName>
        <fullName evidence="12 13">Queuosine biosynthesis protein QueA</fullName>
    </alternativeName>
</protein>
<dbReference type="EMBL" id="CP001584">
    <property type="protein sequence ID" value="ADE29723.1"/>
    <property type="molecule type" value="Genomic_DNA"/>
</dbReference>
<dbReference type="Gene3D" id="3.40.1780.10">
    <property type="entry name" value="QueA-like"/>
    <property type="match status" value="1"/>
</dbReference>